<dbReference type="RefSeq" id="WP_204466996.1">
    <property type="nucleotide sequence ID" value="NZ_JAFBCV010000010.1"/>
</dbReference>
<evidence type="ECO:0000256" key="2">
    <source>
        <dbReference type="RuleBase" id="RU362080"/>
    </source>
</evidence>
<dbReference type="EMBL" id="JAFBCV010000010">
    <property type="protein sequence ID" value="MBM7839785.1"/>
    <property type="molecule type" value="Genomic_DNA"/>
</dbReference>
<organism evidence="4 5">
    <name type="scientific">Shouchella xiaoxiensis</name>
    <dbReference type="NCBI Taxonomy" id="766895"/>
    <lineage>
        <taxon>Bacteria</taxon>
        <taxon>Bacillati</taxon>
        <taxon>Bacillota</taxon>
        <taxon>Bacilli</taxon>
        <taxon>Bacillales</taxon>
        <taxon>Bacillaceae</taxon>
        <taxon>Shouchella</taxon>
    </lineage>
</organism>
<sequence>MQKPRFNKDQMVSSTQASKRFSEVRKKAKSEPIFILDHNEVDSIILSYDEFEQMHDELITLRETVQDYQTAERLREAEANNDQSISLIEGLSEERYNRIQNMNRKTVLDEDLFE</sequence>
<comment type="similarity">
    <text evidence="1 2">Belongs to the phD/YefM antitoxin family.</text>
</comment>
<evidence type="ECO:0000256" key="1">
    <source>
        <dbReference type="ARBA" id="ARBA00009981"/>
    </source>
</evidence>
<feature type="compositionally biased region" description="Polar residues" evidence="3">
    <location>
        <begin position="10"/>
        <end position="19"/>
    </location>
</feature>
<name>A0ABS2SW78_9BACI</name>
<evidence type="ECO:0000313" key="4">
    <source>
        <dbReference type="EMBL" id="MBM7839785.1"/>
    </source>
</evidence>
<dbReference type="SUPFAM" id="SSF143120">
    <property type="entry name" value="YefM-like"/>
    <property type="match status" value="1"/>
</dbReference>
<evidence type="ECO:0000313" key="5">
    <source>
        <dbReference type="Proteomes" id="UP001179280"/>
    </source>
</evidence>
<dbReference type="Pfam" id="PF02604">
    <property type="entry name" value="PhdYeFM_antitox"/>
    <property type="match status" value="1"/>
</dbReference>
<dbReference type="Proteomes" id="UP001179280">
    <property type="component" value="Unassembled WGS sequence"/>
</dbReference>
<keyword evidence="5" id="KW-1185">Reference proteome</keyword>
<comment type="caution">
    <text evidence="4">The sequence shown here is derived from an EMBL/GenBank/DDBJ whole genome shotgun (WGS) entry which is preliminary data.</text>
</comment>
<dbReference type="InterPro" id="IPR036165">
    <property type="entry name" value="YefM-like_sf"/>
</dbReference>
<reference evidence="4" key="1">
    <citation type="submission" date="2021-01" db="EMBL/GenBank/DDBJ databases">
        <title>Genomic Encyclopedia of Type Strains, Phase IV (KMG-IV): sequencing the most valuable type-strain genomes for metagenomic binning, comparative biology and taxonomic classification.</title>
        <authorList>
            <person name="Goeker M."/>
        </authorList>
    </citation>
    <scope>NUCLEOTIDE SEQUENCE</scope>
    <source>
        <strain evidence="4">DSM 21943</strain>
    </source>
</reference>
<feature type="region of interest" description="Disordered" evidence="3">
    <location>
        <begin position="1"/>
        <end position="23"/>
    </location>
</feature>
<evidence type="ECO:0000256" key="3">
    <source>
        <dbReference type="SAM" id="MobiDB-lite"/>
    </source>
</evidence>
<dbReference type="InterPro" id="IPR006442">
    <property type="entry name" value="Antitoxin_Phd/YefM"/>
</dbReference>
<proteinExistence type="inferred from homology"/>
<accession>A0ABS2SW78</accession>
<gene>
    <name evidence="4" type="ORF">JOC54_003065</name>
</gene>
<protein>
    <recommendedName>
        <fullName evidence="2">Antitoxin</fullName>
    </recommendedName>
</protein>
<comment type="function">
    <text evidence="2">Antitoxin component of a type II toxin-antitoxin (TA) system.</text>
</comment>